<dbReference type="EMBL" id="AOPY01000947">
    <property type="protein sequence ID" value="EPJ42806.1"/>
    <property type="molecule type" value="Genomic_DNA"/>
</dbReference>
<name>S4MZU9_9ACTN</name>
<evidence type="ECO:0000313" key="2">
    <source>
        <dbReference type="Proteomes" id="UP000015001"/>
    </source>
</evidence>
<reference evidence="1 2" key="1">
    <citation type="submission" date="2013-02" db="EMBL/GenBank/DDBJ databases">
        <title>Draft Genome Sequence of Streptomyces afghaniensis, Which Produces Compounds of the Julimycin B-Complex.</title>
        <authorList>
            <person name="Gruening B.A."/>
            <person name="Praeg A."/>
            <person name="Erxleben A."/>
            <person name="Guenther S."/>
            <person name="Fiedler H.-P."/>
            <person name="Goodfellow M."/>
            <person name="Mueller M."/>
        </authorList>
    </citation>
    <scope>NUCLEOTIDE SEQUENCE [LARGE SCALE GENOMIC DNA]</scope>
    <source>
        <strain evidence="1 2">772</strain>
    </source>
</reference>
<evidence type="ECO:0000313" key="1">
    <source>
        <dbReference type="EMBL" id="EPJ42806.1"/>
    </source>
</evidence>
<organism evidence="1 2">
    <name type="scientific">Streptomyces afghaniensis 772</name>
    <dbReference type="NCBI Taxonomy" id="1283301"/>
    <lineage>
        <taxon>Bacteria</taxon>
        <taxon>Bacillati</taxon>
        <taxon>Actinomycetota</taxon>
        <taxon>Actinomycetes</taxon>
        <taxon>Kitasatosporales</taxon>
        <taxon>Streptomycetaceae</taxon>
        <taxon>Streptomyces</taxon>
    </lineage>
</organism>
<proteinExistence type="predicted"/>
<dbReference type="HOGENOM" id="CLU_3376219_0_0_11"/>
<accession>S4MZU9</accession>
<sequence length="34" mass="3337">MAPVIVYLASKESAHVTGQAIAAGATGSPVDAPR</sequence>
<dbReference type="AlphaFoldDB" id="S4MZU9"/>
<gene>
    <name evidence="1" type="ORF">STAFG_0137</name>
</gene>
<keyword evidence="2" id="KW-1185">Reference proteome</keyword>
<comment type="caution">
    <text evidence="1">The sequence shown here is derived from an EMBL/GenBank/DDBJ whole genome shotgun (WGS) entry which is preliminary data.</text>
</comment>
<dbReference type="Proteomes" id="UP000015001">
    <property type="component" value="Unassembled WGS sequence"/>
</dbReference>
<protein>
    <submittedName>
        <fullName evidence="1">Uncharacterized protein</fullName>
    </submittedName>
</protein>